<gene>
    <name evidence="1" type="ORF">Tco_0772992</name>
</gene>
<proteinExistence type="predicted"/>
<protein>
    <submittedName>
        <fullName evidence="1">Uncharacterized protein</fullName>
    </submittedName>
</protein>
<accession>A0ABQ4ZLN1</accession>
<evidence type="ECO:0000313" key="2">
    <source>
        <dbReference type="Proteomes" id="UP001151760"/>
    </source>
</evidence>
<name>A0ABQ4ZLN1_9ASTR</name>
<comment type="caution">
    <text evidence="1">The sequence shown here is derived from an EMBL/GenBank/DDBJ whole genome shotgun (WGS) entry which is preliminary data.</text>
</comment>
<dbReference type="Proteomes" id="UP001151760">
    <property type="component" value="Unassembled WGS sequence"/>
</dbReference>
<reference evidence="1" key="1">
    <citation type="journal article" date="2022" name="Int. J. Mol. Sci.">
        <title>Draft Genome of Tanacetum Coccineum: Genomic Comparison of Closely Related Tanacetum-Family Plants.</title>
        <authorList>
            <person name="Yamashiro T."/>
            <person name="Shiraishi A."/>
            <person name="Nakayama K."/>
            <person name="Satake H."/>
        </authorList>
    </citation>
    <scope>NUCLEOTIDE SEQUENCE</scope>
</reference>
<keyword evidence="2" id="KW-1185">Reference proteome</keyword>
<sequence>MLARQTNLMASRKLENKLSRHKLLTPWEIVSSVLNTLTQLPLKCKGRYALESTWSPMNGSRIVDAPST</sequence>
<reference evidence="1" key="2">
    <citation type="submission" date="2022-01" db="EMBL/GenBank/DDBJ databases">
        <authorList>
            <person name="Yamashiro T."/>
            <person name="Shiraishi A."/>
            <person name="Satake H."/>
            <person name="Nakayama K."/>
        </authorList>
    </citation>
    <scope>NUCLEOTIDE SEQUENCE</scope>
</reference>
<evidence type="ECO:0000313" key="1">
    <source>
        <dbReference type="EMBL" id="GJS90356.1"/>
    </source>
</evidence>
<organism evidence="1 2">
    <name type="scientific">Tanacetum coccineum</name>
    <dbReference type="NCBI Taxonomy" id="301880"/>
    <lineage>
        <taxon>Eukaryota</taxon>
        <taxon>Viridiplantae</taxon>
        <taxon>Streptophyta</taxon>
        <taxon>Embryophyta</taxon>
        <taxon>Tracheophyta</taxon>
        <taxon>Spermatophyta</taxon>
        <taxon>Magnoliopsida</taxon>
        <taxon>eudicotyledons</taxon>
        <taxon>Gunneridae</taxon>
        <taxon>Pentapetalae</taxon>
        <taxon>asterids</taxon>
        <taxon>campanulids</taxon>
        <taxon>Asterales</taxon>
        <taxon>Asteraceae</taxon>
        <taxon>Asteroideae</taxon>
        <taxon>Anthemideae</taxon>
        <taxon>Anthemidinae</taxon>
        <taxon>Tanacetum</taxon>
    </lineage>
</organism>
<dbReference type="EMBL" id="BQNB010011421">
    <property type="protein sequence ID" value="GJS90356.1"/>
    <property type="molecule type" value="Genomic_DNA"/>
</dbReference>